<comment type="caution">
    <text evidence="5">The sequence shown here is derived from an EMBL/GenBank/DDBJ whole genome shotgun (WGS) entry which is preliminary data.</text>
</comment>
<dbReference type="OrthoDB" id="9785233at2"/>
<dbReference type="InterPro" id="IPR005648">
    <property type="entry name" value="FlgD"/>
</dbReference>
<dbReference type="GO" id="GO:0044781">
    <property type="term" value="P:bacterial-type flagellum organization"/>
    <property type="evidence" value="ECO:0007669"/>
    <property type="project" value="UniProtKB-KW"/>
</dbReference>
<evidence type="ECO:0000256" key="3">
    <source>
        <dbReference type="SAM" id="MobiDB-lite"/>
    </source>
</evidence>
<dbReference type="Proteomes" id="UP000291189">
    <property type="component" value="Unassembled WGS sequence"/>
</dbReference>
<evidence type="ECO:0000259" key="4">
    <source>
        <dbReference type="Pfam" id="PF13861"/>
    </source>
</evidence>
<comment type="similarity">
    <text evidence="1">Belongs to the FlgD family.</text>
</comment>
<dbReference type="InterPro" id="IPR025963">
    <property type="entry name" value="FLgD_Tudor"/>
</dbReference>
<keyword evidence="5" id="KW-0969">Cilium</keyword>
<name>A0A4Q5IWN6_9ACTN</name>
<keyword evidence="2" id="KW-1005">Bacterial flagellum biogenesis</keyword>
<evidence type="ECO:0000313" key="6">
    <source>
        <dbReference type="Proteomes" id="UP000291189"/>
    </source>
</evidence>
<accession>A0A4Q5IWN6</accession>
<feature type="compositionally biased region" description="Low complexity" evidence="3">
    <location>
        <begin position="11"/>
        <end position="23"/>
    </location>
</feature>
<dbReference type="EMBL" id="SDPU01000029">
    <property type="protein sequence ID" value="RYU10540.1"/>
    <property type="molecule type" value="Genomic_DNA"/>
</dbReference>
<gene>
    <name evidence="5" type="ORF">ETU37_16725</name>
</gene>
<dbReference type="AlphaFoldDB" id="A0A4Q5IWN6"/>
<keyword evidence="5" id="KW-0282">Flagellum</keyword>
<evidence type="ECO:0000313" key="5">
    <source>
        <dbReference type="EMBL" id="RYU10540.1"/>
    </source>
</evidence>
<proteinExistence type="inferred from homology"/>
<keyword evidence="5" id="KW-0966">Cell projection</keyword>
<evidence type="ECO:0000256" key="2">
    <source>
        <dbReference type="ARBA" id="ARBA00022795"/>
    </source>
</evidence>
<feature type="region of interest" description="Disordered" evidence="3">
    <location>
        <begin position="1"/>
        <end position="23"/>
    </location>
</feature>
<feature type="domain" description="FlgD Tudor-like" evidence="4">
    <location>
        <begin position="82"/>
        <end position="132"/>
    </location>
</feature>
<organism evidence="5 6">
    <name type="scientific">Nocardioides iriomotensis</name>
    <dbReference type="NCBI Taxonomy" id="715784"/>
    <lineage>
        <taxon>Bacteria</taxon>
        <taxon>Bacillati</taxon>
        <taxon>Actinomycetota</taxon>
        <taxon>Actinomycetes</taxon>
        <taxon>Propionibacteriales</taxon>
        <taxon>Nocardioidaceae</taxon>
        <taxon>Nocardioides</taxon>
    </lineage>
</organism>
<keyword evidence="6" id="KW-1185">Reference proteome</keyword>
<reference evidence="5 6" key="1">
    <citation type="submission" date="2019-01" db="EMBL/GenBank/DDBJ databases">
        <title>Nocardioides guangzhouensis sp. nov., an actinobacterium isolated from soil.</title>
        <authorList>
            <person name="Fu Y."/>
            <person name="Cai Y."/>
            <person name="Lin Z."/>
            <person name="Chen P."/>
        </authorList>
    </citation>
    <scope>NUCLEOTIDE SEQUENCE [LARGE SCALE GENOMIC DNA]</scope>
    <source>
        <strain evidence="5 6">NBRC 105384</strain>
    </source>
</reference>
<protein>
    <submittedName>
        <fullName evidence="5">Flagellar hook capping protein</fullName>
    </submittedName>
</protein>
<dbReference type="Pfam" id="PF13861">
    <property type="entry name" value="FLgD_tudor"/>
    <property type="match status" value="1"/>
</dbReference>
<evidence type="ECO:0000256" key="1">
    <source>
        <dbReference type="ARBA" id="ARBA00010577"/>
    </source>
</evidence>
<dbReference type="RefSeq" id="WP_129988495.1">
    <property type="nucleotide sequence ID" value="NZ_SDPU01000029.1"/>
</dbReference>
<sequence length="137" mass="14095">MSVPAIESFGTSTTPQTSTASSATQMDKDLFLKLMVTQLKNQDPMNPQDSAEFLAQTAQFTSLEKLEAVATQSSQALAAQMAFGASSLAGRTVTYVGEDGTTETTGKVDAVRFAAAGPMLSVGGVDVPIANVVTVAA</sequence>
<dbReference type="Pfam" id="PF03963">
    <property type="entry name" value="FlgD"/>
    <property type="match status" value="1"/>
</dbReference>